<name>A0A409W4L1_9AGAR</name>
<accession>A0A409W4L1</accession>
<feature type="region of interest" description="Disordered" evidence="1">
    <location>
        <begin position="31"/>
        <end position="52"/>
    </location>
</feature>
<evidence type="ECO:0000313" key="4">
    <source>
        <dbReference type="Proteomes" id="UP000284706"/>
    </source>
</evidence>
<protein>
    <recommendedName>
        <fullName evidence="2">Iminophenyl-pyruvate dimer synthase domain-containing protein</fullName>
    </recommendedName>
</protein>
<feature type="region of interest" description="Disordered" evidence="1">
    <location>
        <begin position="881"/>
        <end position="912"/>
    </location>
</feature>
<dbReference type="InterPro" id="IPR026820">
    <property type="entry name" value="VioB/RebD_dom"/>
</dbReference>
<feature type="compositionally biased region" description="Polar residues" evidence="1">
    <location>
        <begin position="894"/>
        <end position="903"/>
    </location>
</feature>
<feature type="compositionally biased region" description="Pro residues" evidence="1">
    <location>
        <begin position="881"/>
        <end position="891"/>
    </location>
</feature>
<reference evidence="3 4" key="1">
    <citation type="journal article" date="2018" name="Evol. Lett.">
        <title>Horizontal gene cluster transfer increased hallucinogenic mushroom diversity.</title>
        <authorList>
            <person name="Reynolds H.T."/>
            <person name="Vijayakumar V."/>
            <person name="Gluck-Thaler E."/>
            <person name="Korotkin H.B."/>
            <person name="Matheny P.B."/>
            <person name="Slot J.C."/>
        </authorList>
    </citation>
    <scope>NUCLEOTIDE SEQUENCE [LARGE SCALE GENOMIC DNA]</scope>
    <source>
        <strain evidence="3 4">SRW20</strain>
    </source>
</reference>
<feature type="domain" description="Iminophenyl-pyruvate dimer synthase" evidence="2">
    <location>
        <begin position="69"/>
        <end position="278"/>
    </location>
</feature>
<evidence type="ECO:0000259" key="2">
    <source>
        <dbReference type="Pfam" id="PF12902"/>
    </source>
</evidence>
<dbReference type="Proteomes" id="UP000284706">
    <property type="component" value="Unassembled WGS sequence"/>
</dbReference>
<feature type="compositionally biased region" description="Polar residues" evidence="1">
    <location>
        <begin position="31"/>
        <end position="40"/>
    </location>
</feature>
<keyword evidence="4" id="KW-1185">Reference proteome</keyword>
<dbReference type="PANTHER" id="PTHR34400">
    <property type="match status" value="1"/>
</dbReference>
<dbReference type="PANTHER" id="PTHR34400:SF4">
    <property type="entry name" value="MEMBRANE PROTEIN"/>
    <property type="match status" value="1"/>
</dbReference>
<evidence type="ECO:0000256" key="1">
    <source>
        <dbReference type="SAM" id="MobiDB-lite"/>
    </source>
</evidence>
<evidence type="ECO:0000313" key="3">
    <source>
        <dbReference type="EMBL" id="PPQ73470.1"/>
    </source>
</evidence>
<comment type="caution">
    <text evidence="3">The sequence shown here is derived from an EMBL/GenBank/DDBJ whole genome shotgun (WGS) entry which is preliminary data.</text>
</comment>
<feature type="domain" description="Iminophenyl-pyruvate dimer synthase" evidence="2">
    <location>
        <begin position="934"/>
        <end position="1156"/>
    </location>
</feature>
<dbReference type="Pfam" id="PF12902">
    <property type="entry name" value="Ferritin-like"/>
    <property type="match status" value="3"/>
</dbReference>
<feature type="non-terminal residue" evidence="3">
    <location>
        <position position="1"/>
    </location>
</feature>
<dbReference type="Gene3D" id="1.20.1260.10">
    <property type="match status" value="3"/>
</dbReference>
<organism evidence="3 4">
    <name type="scientific">Gymnopilus dilepis</name>
    <dbReference type="NCBI Taxonomy" id="231916"/>
    <lineage>
        <taxon>Eukaryota</taxon>
        <taxon>Fungi</taxon>
        <taxon>Dikarya</taxon>
        <taxon>Basidiomycota</taxon>
        <taxon>Agaricomycotina</taxon>
        <taxon>Agaricomycetes</taxon>
        <taxon>Agaricomycetidae</taxon>
        <taxon>Agaricales</taxon>
        <taxon>Agaricineae</taxon>
        <taxon>Hymenogastraceae</taxon>
        <taxon>Gymnopilus</taxon>
    </lineage>
</organism>
<feature type="domain" description="Iminophenyl-pyruvate dimer synthase" evidence="2">
    <location>
        <begin position="508"/>
        <end position="720"/>
    </location>
</feature>
<dbReference type="OrthoDB" id="3143730at2759"/>
<gene>
    <name evidence="3" type="ORF">CVT26_010169</name>
</gene>
<dbReference type="EMBL" id="NHYE01005403">
    <property type="protein sequence ID" value="PPQ73470.1"/>
    <property type="molecule type" value="Genomic_DNA"/>
</dbReference>
<dbReference type="InterPro" id="IPR012347">
    <property type="entry name" value="Ferritin-like"/>
</dbReference>
<dbReference type="InParanoid" id="A0A409W4L1"/>
<sequence>SIDTIGNTFGVLNTQADVLLSNQAKLAPTETSALSMPSNSARPAQPLPPPWVPQRPPLKWTVTEVINHVKTAMMIEVTTIPLYLYAAYSIDTSSSGIGQAAIASGQDAQSKIIGIAIQEMYHLALAGNLLCALDGFTDLYDSRVIPQFPGSILYQRVEMDLNSANQANLTLFKEIEQPAAPDQIRIAFANARAGPPGVLPEYRSIGEFYENLKQGLATLSDDHLKNNADYQFSSSDFSNMVVINDQKVAQDTLELIVEQGEGGPEVKDSHFSIFSQLSAKPPTWTLFNVPKNPKTIDYKGLGTPKDFPYKLSLAVDAAFCYLLQCIQRVWGRGGNNQTLHQHLVSNMFGLMGSTLRPLADILVHQPLAAGGKVAAPCFNYYPYKENGEPDMPLEPEDLYSALLKLVAEAAALAAQDPSTQKYVQQLKDIGRVFRVDWAYGVLLFSSPQLVMSPQHVKQGFLSTIPSTDNTLLSMPPRVHIRPAHPVPPPWVPQRPPEKWTLTAVVEHVKTAMMIELTTIPLYLYAAYSIDTTSSNLTQATITAGQDARKKILGIVIQEMLHLALSGNLLCALDGVIELYDFRVIPQLPGSILYEKVEMDLNRADQANLTLFKEIEQPINPGHIQTKFAQAAAVSGGILPEYLSIGEFYENLKLGLTTLTENHLKNNPDYQFTPAEFPHMKGMAVINAEKIAQDSLELIVEQGEGGKDVQESHFQIFSSLSSKPPSWALFNVKKNPKTKDYKGLGTPVNFAYTLSLAFDAGYCYLLQNIQRVWGRGGNNPALHTLLVNNMLAIMKSIMPSLADILVHQPIDAAGNVAAPCFDYYPIKENGEPGNPLEPEDLLLEFVRLLIEAATIATTSAQTKPYAEKIGLLAEAAKKLTPRPLPTGSPIPPMSSAATSTQTDTLARPAHPFPPPWVPRRRPPKWTLSEVVKHGKTAMLIELTTIPLYLYAAYSIDVNALDYLPLSLGPPGQLSGTGVGIDDSVWDVVVQEMVHLALSGNLVCALDGFTELYDYRVIPQFPGTILYERVEMDLNRADQANLTLFKEIEQPVDQEEIQSKFASAVALGNSGGASVLPEYRSIGEFYENLKQGLATLSNRHLKHNPSHQFSPNDFNRQPEMAVIRNQEIAQSRLELIIEEGEGGPDVQESHYAIFSELSAKPAQWKMYHVRKNPRTEDYKGIGFPPDFAYVLSLAFDAGYCYLLQTIQRVWGRGGNDTYRHNHLVGNMLRIMKSVMPALADVLVHQPLSLPWKLTGQRPSAPPPSWPGSLPIGLKVDVAAPCFDYYPPLKDDGEPDTPLEPEDLYAEFLRLVKDATAIARTFPYTQAYVQSLEDIAEAFKPLTPYPS</sequence>
<proteinExistence type="predicted"/>